<keyword evidence="3" id="KW-1185">Reference proteome</keyword>
<feature type="region of interest" description="Disordered" evidence="1">
    <location>
        <begin position="635"/>
        <end position="663"/>
    </location>
</feature>
<sequence length="795" mass="83700">MERHWNARAGETGVHLDNEEVLFLFIEDTTMVLPGSGACKKINIHVRGGTSVSLVNRRIKHDLSAPDIDTDKYVNCAVCCFLINQGLSHKEDIFVRVYKFYEELLQYFVDYKEKYRAFMTAQVNTCANIKRFQETDFAIVRGSTYARCGAVVAQRLERSPSANVNRARFPGGVTLGFPYMGIVPGGVSSRRVFSGISRFRHPCISALLHTHLASSSSDPGVNSRPNLSTAPLRVALQTEPHRRRNLCKEAFIAAERARAAMTAIGGMTASRSEVSLMANLNKLETLETSNLVRRSKGKCAECLTTGIRRGAAVDAVQAGRTAVGVVDERAVDARAVVVAAATIVVADVAFDVVEVEISAVDVVVVAIVVVVEAVVMVVLEVVVDVQQLTTNTRGGVELEAAAAAAGARETYVERLTADRRGALEVAAVAAVEAGGAALDVARRRGVHAHVKPELVQAAVVVAAVVVDVDVVEVDVDVVDEVQLTLAVVQRPVSIPLNAEVRMGGGGMINHFPVYVPGGSCDCPVVRLLAAHLGEPGSIPGEAAPGASHVGIMPDDYAGRRVFSGICRFPRPCIAALLHTHLAHPQDIDVIEPAKSLLFDCTTDLEVPGQVRAGGRGDAQVVLAAVSRVGVAAGRGAGVRRRRRRGGGSRGGGGGGRGAGDGARGAQAGGAVELGAARACVEVGGVASGGRVGDAQVVLTAAGCGEPTGRRAGVGLATAHARLGENNSRLFTIMTPLVLQDHLVPGYVSTGLGMVCYPAPYLPIKIVANYSRNHEHFDLKVADVPSGTTTEVLKKT</sequence>
<protein>
    <submittedName>
        <fullName evidence="2">Uncharacterized protein</fullName>
    </submittedName>
</protein>
<feature type="compositionally biased region" description="Basic residues" evidence="1">
    <location>
        <begin position="637"/>
        <end position="646"/>
    </location>
</feature>
<dbReference type="EMBL" id="JARBHB010000012">
    <property type="protein sequence ID" value="KAJ8871633.1"/>
    <property type="molecule type" value="Genomic_DNA"/>
</dbReference>
<organism evidence="2 3">
    <name type="scientific">Dryococelus australis</name>
    <dbReference type="NCBI Taxonomy" id="614101"/>
    <lineage>
        <taxon>Eukaryota</taxon>
        <taxon>Metazoa</taxon>
        <taxon>Ecdysozoa</taxon>
        <taxon>Arthropoda</taxon>
        <taxon>Hexapoda</taxon>
        <taxon>Insecta</taxon>
        <taxon>Pterygota</taxon>
        <taxon>Neoptera</taxon>
        <taxon>Polyneoptera</taxon>
        <taxon>Phasmatodea</taxon>
        <taxon>Verophasmatodea</taxon>
        <taxon>Anareolatae</taxon>
        <taxon>Phasmatidae</taxon>
        <taxon>Eurycanthinae</taxon>
        <taxon>Dryococelus</taxon>
    </lineage>
</organism>
<comment type="caution">
    <text evidence="2">The sequence shown here is derived from an EMBL/GenBank/DDBJ whole genome shotgun (WGS) entry which is preliminary data.</text>
</comment>
<feature type="compositionally biased region" description="Gly residues" evidence="1">
    <location>
        <begin position="647"/>
        <end position="662"/>
    </location>
</feature>
<name>A0ABQ9GHX0_9NEOP</name>
<evidence type="ECO:0000313" key="2">
    <source>
        <dbReference type="EMBL" id="KAJ8871633.1"/>
    </source>
</evidence>
<dbReference type="Proteomes" id="UP001159363">
    <property type="component" value="Chromosome 11"/>
</dbReference>
<evidence type="ECO:0000256" key="1">
    <source>
        <dbReference type="SAM" id="MobiDB-lite"/>
    </source>
</evidence>
<gene>
    <name evidence="2" type="ORF">PR048_027960</name>
</gene>
<proteinExistence type="predicted"/>
<evidence type="ECO:0000313" key="3">
    <source>
        <dbReference type="Proteomes" id="UP001159363"/>
    </source>
</evidence>
<accession>A0ABQ9GHX0</accession>
<reference evidence="2 3" key="1">
    <citation type="submission" date="2023-02" db="EMBL/GenBank/DDBJ databases">
        <title>LHISI_Scaffold_Assembly.</title>
        <authorList>
            <person name="Stuart O.P."/>
            <person name="Cleave R."/>
            <person name="Magrath M.J.L."/>
            <person name="Mikheyev A.S."/>
        </authorList>
    </citation>
    <scope>NUCLEOTIDE SEQUENCE [LARGE SCALE GENOMIC DNA]</scope>
    <source>
        <strain evidence="2">Daus_M_001</strain>
        <tissue evidence="2">Leg muscle</tissue>
    </source>
</reference>